<keyword evidence="3" id="KW-1185">Reference proteome</keyword>
<evidence type="ECO:0000256" key="1">
    <source>
        <dbReference type="SAM" id="MobiDB-lite"/>
    </source>
</evidence>
<evidence type="ECO:0000313" key="3">
    <source>
        <dbReference type="Proteomes" id="UP000092154"/>
    </source>
</evidence>
<protein>
    <submittedName>
        <fullName evidence="2">Uncharacterized protein</fullName>
    </submittedName>
</protein>
<dbReference type="InParanoid" id="A0A1B7N907"/>
<dbReference type="OrthoDB" id="2665636at2759"/>
<sequence>LHGPRAADQPSLDRKRQRRKTVTWDERCDVLEFDREEGEDDEPFYSDEDDYGT</sequence>
<feature type="non-terminal residue" evidence="2">
    <location>
        <position position="1"/>
    </location>
</feature>
<proteinExistence type="predicted"/>
<dbReference type="STRING" id="1314800.A0A1B7N907"/>
<organism evidence="2 3">
    <name type="scientific">Rhizopogon vinicolor AM-OR11-026</name>
    <dbReference type="NCBI Taxonomy" id="1314800"/>
    <lineage>
        <taxon>Eukaryota</taxon>
        <taxon>Fungi</taxon>
        <taxon>Dikarya</taxon>
        <taxon>Basidiomycota</taxon>
        <taxon>Agaricomycotina</taxon>
        <taxon>Agaricomycetes</taxon>
        <taxon>Agaricomycetidae</taxon>
        <taxon>Boletales</taxon>
        <taxon>Suillineae</taxon>
        <taxon>Rhizopogonaceae</taxon>
        <taxon>Rhizopogon</taxon>
    </lineage>
</organism>
<reference evidence="2 3" key="1">
    <citation type="submission" date="2016-06" db="EMBL/GenBank/DDBJ databases">
        <title>Comparative genomics of the ectomycorrhizal sister species Rhizopogon vinicolor and Rhizopogon vesiculosus (Basidiomycota: Boletales) reveals a divergence of the mating type B locus.</title>
        <authorList>
            <consortium name="DOE Joint Genome Institute"/>
            <person name="Mujic A.B."/>
            <person name="Kuo A."/>
            <person name="Tritt A."/>
            <person name="Lipzen A."/>
            <person name="Chen C."/>
            <person name="Johnson J."/>
            <person name="Sharma A."/>
            <person name="Barry K."/>
            <person name="Grigoriev I.V."/>
            <person name="Spatafora J.W."/>
        </authorList>
    </citation>
    <scope>NUCLEOTIDE SEQUENCE [LARGE SCALE GENOMIC DNA]</scope>
    <source>
        <strain evidence="2 3">AM-OR11-026</strain>
    </source>
</reference>
<name>A0A1B7N907_9AGAM</name>
<feature type="non-terminal residue" evidence="2">
    <location>
        <position position="53"/>
    </location>
</feature>
<accession>A0A1B7N907</accession>
<dbReference type="AlphaFoldDB" id="A0A1B7N907"/>
<gene>
    <name evidence="2" type="ORF">K503DRAFT_661254</name>
</gene>
<dbReference type="Proteomes" id="UP000092154">
    <property type="component" value="Unassembled WGS sequence"/>
</dbReference>
<evidence type="ECO:0000313" key="2">
    <source>
        <dbReference type="EMBL" id="OAX41324.1"/>
    </source>
</evidence>
<feature type="compositionally biased region" description="Acidic residues" evidence="1">
    <location>
        <begin position="34"/>
        <end position="53"/>
    </location>
</feature>
<feature type="region of interest" description="Disordered" evidence="1">
    <location>
        <begin position="33"/>
        <end position="53"/>
    </location>
</feature>
<dbReference type="EMBL" id="KV448184">
    <property type="protein sequence ID" value="OAX41324.1"/>
    <property type="molecule type" value="Genomic_DNA"/>
</dbReference>